<evidence type="ECO:0000256" key="7">
    <source>
        <dbReference type="ARBA" id="ARBA00023242"/>
    </source>
</evidence>
<dbReference type="Pfam" id="PF12874">
    <property type="entry name" value="zf-met"/>
    <property type="match status" value="1"/>
</dbReference>
<feature type="region of interest" description="Disordered" evidence="9">
    <location>
        <begin position="1"/>
        <end position="28"/>
    </location>
</feature>
<dbReference type="FunFam" id="3.30.160.60:FF:000557">
    <property type="entry name" value="zinc finger and SCAN domain-containing protein 29"/>
    <property type="match status" value="1"/>
</dbReference>
<evidence type="ECO:0000259" key="10">
    <source>
        <dbReference type="PROSITE" id="PS50157"/>
    </source>
</evidence>
<keyword evidence="3" id="KW-0677">Repeat</keyword>
<keyword evidence="6" id="KW-0238">DNA-binding</keyword>
<name>A0A9P0EIZ8_NEZVI</name>
<dbReference type="GO" id="GO:0005634">
    <property type="term" value="C:nucleus"/>
    <property type="evidence" value="ECO:0007669"/>
    <property type="project" value="UniProtKB-SubCell"/>
</dbReference>
<feature type="domain" description="C2H2-type" evidence="10">
    <location>
        <begin position="297"/>
        <end position="325"/>
    </location>
</feature>
<protein>
    <recommendedName>
        <fullName evidence="10">C2H2-type domain-containing protein</fullName>
    </recommendedName>
</protein>
<evidence type="ECO:0000256" key="4">
    <source>
        <dbReference type="ARBA" id="ARBA00022771"/>
    </source>
</evidence>
<dbReference type="GO" id="GO:0006357">
    <property type="term" value="P:regulation of transcription by RNA polymerase II"/>
    <property type="evidence" value="ECO:0007669"/>
    <property type="project" value="TreeGrafter"/>
</dbReference>
<dbReference type="GO" id="GO:0008270">
    <property type="term" value="F:zinc ion binding"/>
    <property type="evidence" value="ECO:0007669"/>
    <property type="project" value="UniProtKB-KW"/>
</dbReference>
<evidence type="ECO:0000256" key="5">
    <source>
        <dbReference type="ARBA" id="ARBA00022833"/>
    </source>
</evidence>
<keyword evidence="12" id="KW-1185">Reference proteome</keyword>
<evidence type="ECO:0000256" key="3">
    <source>
        <dbReference type="ARBA" id="ARBA00022737"/>
    </source>
</evidence>
<feature type="domain" description="C2H2-type" evidence="10">
    <location>
        <begin position="243"/>
        <end position="271"/>
    </location>
</feature>
<evidence type="ECO:0000313" key="11">
    <source>
        <dbReference type="EMBL" id="CAH1395406.1"/>
    </source>
</evidence>
<feature type="domain" description="C2H2-type" evidence="10">
    <location>
        <begin position="352"/>
        <end position="379"/>
    </location>
</feature>
<dbReference type="OrthoDB" id="6591996at2759"/>
<gene>
    <name evidence="11" type="ORF">NEZAVI_LOCUS5697</name>
</gene>
<dbReference type="FunFam" id="3.30.160.60:FF:000446">
    <property type="entry name" value="Zinc finger protein"/>
    <property type="match status" value="1"/>
</dbReference>
<comment type="subcellular location">
    <subcellularLocation>
        <location evidence="1">Nucleus</location>
    </subcellularLocation>
</comment>
<feature type="domain" description="C2H2-type" evidence="10">
    <location>
        <begin position="186"/>
        <end position="214"/>
    </location>
</feature>
<dbReference type="SMART" id="SM00355">
    <property type="entry name" value="ZnF_C2H2"/>
    <property type="match status" value="12"/>
</dbReference>
<dbReference type="PROSITE" id="PS50157">
    <property type="entry name" value="ZINC_FINGER_C2H2_2"/>
    <property type="match status" value="11"/>
</dbReference>
<dbReference type="Pfam" id="PF00096">
    <property type="entry name" value="zf-C2H2"/>
    <property type="match status" value="4"/>
</dbReference>
<dbReference type="GO" id="GO:0003700">
    <property type="term" value="F:DNA-binding transcription factor activity"/>
    <property type="evidence" value="ECO:0007669"/>
    <property type="project" value="TreeGrafter"/>
</dbReference>
<dbReference type="InterPro" id="IPR036236">
    <property type="entry name" value="Znf_C2H2_sf"/>
</dbReference>
<dbReference type="AlphaFoldDB" id="A0A9P0EIZ8"/>
<keyword evidence="7" id="KW-0539">Nucleus</keyword>
<dbReference type="Gene3D" id="3.30.160.60">
    <property type="entry name" value="Classic Zinc Finger"/>
    <property type="match status" value="8"/>
</dbReference>
<feature type="domain" description="C2H2-type" evidence="10">
    <location>
        <begin position="407"/>
        <end position="434"/>
    </location>
</feature>
<keyword evidence="4 8" id="KW-0863">Zinc-finger</keyword>
<evidence type="ECO:0000256" key="6">
    <source>
        <dbReference type="ARBA" id="ARBA00023125"/>
    </source>
</evidence>
<dbReference type="PROSITE" id="PS00028">
    <property type="entry name" value="ZINC_FINGER_C2H2_1"/>
    <property type="match status" value="11"/>
</dbReference>
<dbReference type="Pfam" id="PF13912">
    <property type="entry name" value="zf-C2H2_6"/>
    <property type="match status" value="1"/>
</dbReference>
<evidence type="ECO:0000256" key="9">
    <source>
        <dbReference type="SAM" id="MobiDB-lite"/>
    </source>
</evidence>
<dbReference type="EMBL" id="OV725079">
    <property type="protein sequence ID" value="CAH1395406.1"/>
    <property type="molecule type" value="Genomic_DNA"/>
</dbReference>
<feature type="domain" description="C2H2-type" evidence="10">
    <location>
        <begin position="117"/>
        <end position="144"/>
    </location>
</feature>
<feature type="domain" description="C2H2-type" evidence="10">
    <location>
        <begin position="215"/>
        <end position="242"/>
    </location>
</feature>
<feature type="domain" description="C2H2-type" evidence="10">
    <location>
        <begin position="324"/>
        <end position="351"/>
    </location>
</feature>
<dbReference type="FunFam" id="3.30.160.60:FF:000100">
    <property type="entry name" value="Zinc finger 45-like"/>
    <property type="match status" value="1"/>
</dbReference>
<dbReference type="Pfam" id="PF13894">
    <property type="entry name" value="zf-C2H2_4"/>
    <property type="match status" value="2"/>
</dbReference>
<feature type="domain" description="C2H2-type" evidence="10">
    <location>
        <begin position="380"/>
        <end position="405"/>
    </location>
</feature>
<dbReference type="PANTHER" id="PTHR24390:SF159">
    <property type="entry name" value="GROWTH FACTOR INDEPENDENT 1 TRANSCRIPTIONAL REPRESSOR"/>
    <property type="match status" value="1"/>
</dbReference>
<keyword evidence="2" id="KW-0479">Metal-binding</keyword>
<dbReference type="SUPFAM" id="SSF57667">
    <property type="entry name" value="beta-beta-alpha zinc fingers"/>
    <property type="match status" value="5"/>
</dbReference>
<organism evidence="11 12">
    <name type="scientific">Nezara viridula</name>
    <name type="common">Southern green stink bug</name>
    <name type="synonym">Cimex viridulus</name>
    <dbReference type="NCBI Taxonomy" id="85310"/>
    <lineage>
        <taxon>Eukaryota</taxon>
        <taxon>Metazoa</taxon>
        <taxon>Ecdysozoa</taxon>
        <taxon>Arthropoda</taxon>
        <taxon>Hexapoda</taxon>
        <taxon>Insecta</taxon>
        <taxon>Pterygota</taxon>
        <taxon>Neoptera</taxon>
        <taxon>Paraneoptera</taxon>
        <taxon>Hemiptera</taxon>
        <taxon>Heteroptera</taxon>
        <taxon>Panheteroptera</taxon>
        <taxon>Pentatomomorpha</taxon>
        <taxon>Pentatomoidea</taxon>
        <taxon>Pentatomidae</taxon>
        <taxon>Pentatominae</taxon>
        <taxon>Nezara</taxon>
    </lineage>
</organism>
<accession>A0A9P0EIZ8</accession>
<reference evidence="11" key="1">
    <citation type="submission" date="2022-01" db="EMBL/GenBank/DDBJ databases">
        <authorList>
            <person name="King R."/>
        </authorList>
    </citation>
    <scope>NUCLEOTIDE SEQUENCE</scope>
</reference>
<feature type="compositionally biased region" description="Acidic residues" evidence="9">
    <location>
        <begin position="16"/>
        <end position="27"/>
    </location>
</feature>
<feature type="domain" description="C2H2-type" evidence="10">
    <location>
        <begin position="438"/>
        <end position="461"/>
    </location>
</feature>
<evidence type="ECO:0000313" key="12">
    <source>
        <dbReference type="Proteomes" id="UP001152798"/>
    </source>
</evidence>
<evidence type="ECO:0000256" key="8">
    <source>
        <dbReference type="PROSITE-ProRule" id="PRU00042"/>
    </source>
</evidence>
<keyword evidence="5" id="KW-0862">Zinc</keyword>
<evidence type="ECO:0000256" key="2">
    <source>
        <dbReference type="ARBA" id="ARBA00022723"/>
    </source>
</evidence>
<dbReference type="PANTHER" id="PTHR24390">
    <property type="entry name" value="ZINC FINGER PROTEIN"/>
    <property type="match status" value="1"/>
</dbReference>
<sequence length="501" mass="56971">MDLASSSIDSVKLENSDELMFSEDEDDVPRCGVSLNELKTKIKTEYSSNKEEEDINVENKDEENDSISIIPKKEIEDEEDLEVELKVSRFLESPEIDVKRTRKRKGKKKSTKSACKFKCNHCSALFRYKSTLSYHAKSGCGRGLLSSQGGVVKSSGSATCHICGRRLSSRTSLMVHLRIHTGERPFKCGECGQAFTQNAHLKDHTARLHSEGEIFLCRICNQTFPNRGRLREHSTEHESLRGFQCQECSKRFPTEERLEAHKRAGHESKPQSCPLCGAACESRVALKSHLATHSPPLRCPLCDQSFPSLSSWRQHVTRQHRASRKCGYCERTFSSDYDLRVHERSHTGERPFPCEFCGRAFSRKSILGVHRTLHTGQRDFVCSQCGMAFNRKSKLDVHIASHLHTALPCQVCNKTFKCKAYLTSHMKTHGRQEEVGNVICHNCGRSFGSKRGLLHHQATQHPLPIKEEFFQTTLFNSFIKQEPYVLPDETPYLNIKQEPVD</sequence>
<dbReference type="FunFam" id="3.30.160.60:FF:002343">
    <property type="entry name" value="Zinc finger protein 33A"/>
    <property type="match status" value="1"/>
</dbReference>
<dbReference type="Proteomes" id="UP001152798">
    <property type="component" value="Chromosome 3"/>
</dbReference>
<evidence type="ECO:0000256" key="1">
    <source>
        <dbReference type="ARBA" id="ARBA00004123"/>
    </source>
</evidence>
<dbReference type="GO" id="GO:0000978">
    <property type="term" value="F:RNA polymerase II cis-regulatory region sequence-specific DNA binding"/>
    <property type="evidence" value="ECO:0007669"/>
    <property type="project" value="TreeGrafter"/>
</dbReference>
<dbReference type="InterPro" id="IPR013087">
    <property type="entry name" value="Znf_C2H2_type"/>
</dbReference>
<feature type="domain" description="C2H2-type" evidence="10">
    <location>
        <begin position="158"/>
        <end position="185"/>
    </location>
</feature>
<proteinExistence type="predicted"/>